<feature type="non-terminal residue" evidence="2">
    <location>
        <position position="1"/>
    </location>
</feature>
<proteinExistence type="predicted"/>
<dbReference type="EMBL" id="RWGY01000694">
    <property type="protein sequence ID" value="TVT99628.1"/>
    <property type="molecule type" value="Genomic_DNA"/>
</dbReference>
<dbReference type="Proteomes" id="UP000324897">
    <property type="component" value="Unassembled WGS sequence"/>
</dbReference>
<dbReference type="Gramene" id="TVT99628">
    <property type="protein sequence ID" value="TVT99628"/>
    <property type="gene ID" value="EJB05_54997"/>
</dbReference>
<feature type="compositionally biased region" description="Pro residues" evidence="1">
    <location>
        <begin position="138"/>
        <end position="155"/>
    </location>
</feature>
<feature type="compositionally biased region" description="Low complexity" evidence="1">
    <location>
        <begin position="72"/>
        <end position="102"/>
    </location>
</feature>
<accession>A0A5J9SKU7</accession>
<feature type="region of interest" description="Disordered" evidence="1">
    <location>
        <begin position="133"/>
        <end position="166"/>
    </location>
</feature>
<sequence>MQSLQWPTWKKEPCGATLSSTRARPTSTRWAGALLLCSPHRVWFPVPTPPGSCPCESRRLVPSGAIQQDMHAATPARPSARRPCSPLGAQPLLAPLRAAPARKSARSSPRKQSGVRLQRNQVAVAAYLEGTKVAGIRPPGPLPTTSPPPPGPLPTGPDGAAPCSVDLKPRSLSKLLVLSLLQKS</sequence>
<dbReference type="AlphaFoldDB" id="A0A5J9SKU7"/>
<evidence type="ECO:0000256" key="1">
    <source>
        <dbReference type="SAM" id="MobiDB-lite"/>
    </source>
</evidence>
<comment type="caution">
    <text evidence="2">The sequence shown here is derived from an EMBL/GenBank/DDBJ whole genome shotgun (WGS) entry which is preliminary data.</text>
</comment>
<evidence type="ECO:0000313" key="2">
    <source>
        <dbReference type="EMBL" id="TVT99628.1"/>
    </source>
</evidence>
<keyword evidence="3" id="KW-1185">Reference proteome</keyword>
<evidence type="ECO:0000313" key="3">
    <source>
        <dbReference type="Proteomes" id="UP000324897"/>
    </source>
</evidence>
<gene>
    <name evidence="2" type="ORF">EJB05_54997</name>
</gene>
<name>A0A5J9SKU7_9POAL</name>
<organism evidence="2 3">
    <name type="scientific">Eragrostis curvula</name>
    <name type="common">weeping love grass</name>
    <dbReference type="NCBI Taxonomy" id="38414"/>
    <lineage>
        <taxon>Eukaryota</taxon>
        <taxon>Viridiplantae</taxon>
        <taxon>Streptophyta</taxon>
        <taxon>Embryophyta</taxon>
        <taxon>Tracheophyta</taxon>
        <taxon>Spermatophyta</taxon>
        <taxon>Magnoliopsida</taxon>
        <taxon>Liliopsida</taxon>
        <taxon>Poales</taxon>
        <taxon>Poaceae</taxon>
        <taxon>PACMAD clade</taxon>
        <taxon>Chloridoideae</taxon>
        <taxon>Eragrostideae</taxon>
        <taxon>Eragrostidinae</taxon>
        <taxon>Eragrostis</taxon>
    </lineage>
</organism>
<reference evidence="2 3" key="1">
    <citation type="journal article" date="2019" name="Sci. Rep.">
        <title>A high-quality genome of Eragrostis curvula grass provides insights into Poaceae evolution and supports new strategies to enhance forage quality.</title>
        <authorList>
            <person name="Carballo J."/>
            <person name="Santos B.A.C.M."/>
            <person name="Zappacosta D."/>
            <person name="Garbus I."/>
            <person name="Selva J.P."/>
            <person name="Gallo C.A."/>
            <person name="Diaz A."/>
            <person name="Albertini E."/>
            <person name="Caccamo M."/>
            <person name="Echenique V."/>
        </authorList>
    </citation>
    <scope>NUCLEOTIDE SEQUENCE [LARGE SCALE GENOMIC DNA]</scope>
    <source>
        <strain evidence="3">cv. Victoria</strain>
        <tissue evidence="2">Leaf</tissue>
    </source>
</reference>
<protein>
    <submittedName>
        <fullName evidence="2">Uncharacterized protein</fullName>
    </submittedName>
</protein>
<feature type="region of interest" description="Disordered" evidence="1">
    <location>
        <begin position="72"/>
        <end position="118"/>
    </location>
</feature>